<proteinExistence type="predicted"/>
<keyword evidence="3" id="KW-1185">Reference proteome</keyword>
<organism evidence="2 3">
    <name type="scientific">Thalassiosira oceanica</name>
    <name type="common">Marine diatom</name>
    <dbReference type="NCBI Taxonomy" id="159749"/>
    <lineage>
        <taxon>Eukaryota</taxon>
        <taxon>Sar</taxon>
        <taxon>Stramenopiles</taxon>
        <taxon>Ochrophyta</taxon>
        <taxon>Bacillariophyta</taxon>
        <taxon>Coscinodiscophyceae</taxon>
        <taxon>Thalassiosirophycidae</taxon>
        <taxon>Thalassiosirales</taxon>
        <taxon>Thalassiosiraceae</taxon>
        <taxon>Thalassiosira</taxon>
    </lineage>
</organism>
<name>K0SHN6_THAOC</name>
<dbReference type="Proteomes" id="UP000266841">
    <property type="component" value="Unassembled WGS sequence"/>
</dbReference>
<protein>
    <submittedName>
        <fullName evidence="2">Uncharacterized protein</fullName>
    </submittedName>
</protein>
<feature type="non-terminal residue" evidence="2">
    <location>
        <position position="1"/>
    </location>
</feature>
<sequence>CESRALRLRGALRAQMGEQSTRGPEPRGAGGVTAFWTARRRSRSSRSRSIPGDGRGALGKMAGSTFGAAGANDEGPLGREGGVTGDARGRNRPDATINLTRGGGAVDKGRGLGVRHPKRRVQGGKEYDSRVRGMVRAAPGRASERTLISVAPSPVGLLALKDPGGIRRLYSRENGTSPAAAIESPHVSAVRRGSAPSLPPDKRPPLGRRGGVSRRARQEGGSPSPGVALSKQGEPRRRAPIRLRSWTLN</sequence>
<feature type="compositionally biased region" description="Basic residues" evidence="1">
    <location>
        <begin position="113"/>
        <end position="122"/>
    </location>
</feature>
<dbReference type="AlphaFoldDB" id="K0SHN6"/>
<evidence type="ECO:0000256" key="1">
    <source>
        <dbReference type="SAM" id="MobiDB-lite"/>
    </source>
</evidence>
<accession>K0SHN6</accession>
<gene>
    <name evidence="2" type="ORF">THAOC_19103</name>
</gene>
<feature type="region of interest" description="Disordered" evidence="1">
    <location>
        <begin position="175"/>
        <end position="249"/>
    </location>
</feature>
<evidence type="ECO:0000313" key="2">
    <source>
        <dbReference type="EMBL" id="EJK60521.1"/>
    </source>
</evidence>
<dbReference type="EMBL" id="AGNL01020967">
    <property type="protein sequence ID" value="EJK60521.1"/>
    <property type="molecule type" value="Genomic_DNA"/>
</dbReference>
<evidence type="ECO:0000313" key="3">
    <source>
        <dbReference type="Proteomes" id="UP000266841"/>
    </source>
</evidence>
<feature type="region of interest" description="Disordered" evidence="1">
    <location>
        <begin position="1"/>
        <end position="128"/>
    </location>
</feature>
<reference evidence="2 3" key="1">
    <citation type="journal article" date="2012" name="Genome Biol.">
        <title>Genome and low-iron response of an oceanic diatom adapted to chronic iron limitation.</title>
        <authorList>
            <person name="Lommer M."/>
            <person name="Specht M."/>
            <person name="Roy A.S."/>
            <person name="Kraemer L."/>
            <person name="Andreson R."/>
            <person name="Gutowska M.A."/>
            <person name="Wolf J."/>
            <person name="Bergner S.V."/>
            <person name="Schilhabel M.B."/>
            <person name="Klostermeier U.C."/>
            <person name="Beiko R.G."/>
            <person name="Rosenstiel P."/>
            <person name="Hippler M."/>
            <person name="Laroche J."/>
        </authorList>
    </citation>
    <scope>NUCLEOTIDE SEQUENCE [LARGE SCALE GENOMIC DNA]</scope>
    <source>
        <strain evidence="2 3">CCMP1005</strain>
    </source>
</reference>
<comment type="caution">
    <text evidence="2">The sequence shown here is derived from an EMBL/GenBank/DDBJ whole genome shotgun (WGS) entry which is preliminary data.</text>
</comment>